<evidence type="ECO:0008006" key="3">
    <source>
        <dbReference type="Google" id="ProtNLM"/>
    </source>
</evidence>
<reference evidence="1 2" key="1">
    <citation type="submission" date="2019-03" db="EMBL/GenBank/DDBJ databases">
        <title>Genomic analyses of the natural microbiome of Caenorhabditis elegans.</title>
        <authorList>
            <person name="Samuel B."/>
        </authorList>
    </citation>
    <scope>NUCLEOTIDE SEQUENCE [LARGE SCALE GENOMIC DNA]</scope>
    <source>
        <strain evidence="1 2">JUb54</strain>
    </source>
</reference>
<dbReference type="AlphaFoldDB" id="A0ABD7QJF9"/>
<dbReference type="Proteomes" id="UP000295263">
    <property type="component" value="Unassembled WGS sequence"/>
</dbReference>
<dbReference type="RefSeq" id="WP_132512038.1">
    <property type="nucleotide sequence ID" value="NZ_SLYQ01000003.1"/>
</dbReference>
<protein>
    <recommendedName>
        <fullName evidence="3">Response receiver domain-containing protein</fullName>
    </recommendedName>
</protein>
<sequence>MFFKSISLIIDDKENDGNFIATYLNKNFVPSIFYCYDSNKDWTGFETKLSGVRTIFQDLSLISTSSPDITDFDAAAETIENILDENNGPWLLITWSTWAESESDTDFPKELFDHLQQELPVSLRPFDYITINKSLFTPGLDHNPVSPPNNDSLTQLHGIIENKILERYGLKYLIGWEQAAKKAIHSALAELTNIASGHAQSNEVLHKIFENIAESATGKSTNITALNAGTSETLTDIIKDKIENQIPNNIVDFEHVIQSARDNRGLDMTGLSSWKESINRAIHFDMSEKVKQYHKPGNVYNINEKVIDFGIRSFPDSISNVRALSKFKRKNFFCFLDDERDLKNEVSERSDLVCLDITPPCDHANNKAEWNKYIVGIILKDDDDKFCKLVKNICNDTGSVRVREDGIRLINDSLILLPKYANDDGSGSLYRVVLNAKLTFSIPVNMCEAALGNLQLMRARENILSDIRSWFIRQATRPGIVELRG</sequence>
<proteinExistence type="predicted"/>
<accession>A0ABD7QJF9</accession>
<comment type="caution">
    <text evidence="1">The sequence shown here is derived from an EMBL/GenBank/DDBJ whole genome shotgun (WGS) entry which is preliminary data.</text>
</comment>
<evidence type="ECO:0000313" key="2">
    <source>
        <dbReference type="Proteomes" id="UP000295263"/>
    </source>
</evidence>
<name>A0ABD7QJF9_RAOOR</name>
<dbReference type="EMBL" id="SLYQ01000003">
    <property type="protein sequence ID" value="TCQ74031.1"/>
    <property type="molecule type" value="Genomic_DNA"/>
</dbReference>
<gene>
    <name evidence="1" type="ORF">EC841_103208</name>
</gene>
<organism evidence="1 2">
    <name type="scientific">Raoultella ornithinolytica</name>
    <name type="common">Klebsiella ornithinolytica</name>
    <dbReference type="NCBI Taxonomy" id="54291"/>
    <lineage>
        <taxon>Bacteria</taxon>
        <taxon>Pseudomonadati</taxon>
        <taxon>Pseudomonadota</taxon>
        <taxon>Gammaproteobacteria</taxon>
        <taxon>Enterobacterales</taxon>
        <taxon>Enterobacteriaceae</taxon>
        <taxon>Klebsiella/Raoultella group</taxon>
        <taxon>Raoultella</taxon>
    </lineage>
</organism>
<evidence type="ECO:0000313" key="1">
    <source>
        <dbReference type="EMBL" id="TCQ74031.1"/>
    </source>
</evidence>